<dbReference type="InterPro" id="IPR003582">
    <property type="entry name" value="ShKT_dom"/>
</dbReference>
<protein>
    <submittedName>
        <fullName evidence="4">ShTK domain protein</fullName>
    </submittedName>
</protein>
<feature type="domain" description="ShKT" evidence="2">
    <location>
        <begin position="26"/>
        <end position="65"/>
    </location>
</feature>
<dbReference type="OrthoDB" id="10366777at2759"/>
<feature type="signal peptide" evidence="1">
    <location>
        <begin position="1"/>
        <end position="19"/>
    </location>
</feature>
<sequence length="112" mass="12789">MFLCFFHVLLLLNVFTTETREIRAQPCEDKGVEELCHQVKNRGQCHMGSTTLFAAAICAKTCEFCTPEKPKNTKNNKECKNQLDSQSCYEVYERGNCEAAKHLCAKTCHFCE</sequence>
<dbReference type="WBParaSite" id="HCON_00108210-00001">
    <property type="protein sequence ID" value="HCON_00108210-00001"/>
    <property type="gene ID" value="HCON_00108210"/>
</dbReference>
<proteinExistence type="predicted"/>
<evidence type="ECO:0000313" key="3">
    <source>
        <dbReference type="Proteomes" id="UP000025227"/>
    </source>
</evidence>
<evidence type="ECO:0000256" key="1">
    <source>
        <dbReference type="SAM" id="SignalP"/>
    </source>
</evidence>
<accession>A0A7I4YLY3</accession>
<dbReference type="Gene3D" id="1.10.10.1940">
    <property type="match status" value="1"/>
</dbReference>
<dbReference type="AlphaFoldDB" id="A0A7I4YLY3"/>
<name>A0A7I4YLY3_HAECO</name>
<dbReference type="Proteomes" id="UP000025227">
    <property type="component" value="Unplaced"/>
</dbReference>
<organism evidence="3 4">
    <name type="scientific">Haemonchus contortus</name>
    <name type="common">Barber pole worm</name>
    <dbReference type="NCBI Taxonomy" id="6289"/>
    <lineage>
        <taxon>Eukaryota</taxon>
        <taxon>Metazoa</taxon>
        <taxon>Ecdysozoa</taxon>
        <taxon>Nematoda</taxon>
        <taxon>Chromadorea</taxon>
        <taxon>Rhabditida</taxon>
        <taxon>Rhabditina</taxon>
        <taxon>Rhabditomorpha</taxon>
        <taxon>Strongyloidea</taxon>
        <taxon>Trichostrongylidae</taxon>
        <taxon>Haemonchus</taxon>
    </lineage>
</organism>
<reference evidence="4" key="1">
    <citation type="submission" date="2020-12" db="UniProtKB">
        <authorList>
            <consortium name="WormBaseParasite"/>
        </authorList>
    </citation>
    <scope>IDENTIFICATION</scope>
    <source>
        <strain evidence="4">MHco3</strain>
    </source>
</reference>
<keyword evidence="3" id="KW-1185">Reference proteome</keyword>
<dbReference type="OMA" id="AICAKTC"/>
<keyword evidence="1" id="KW-0732">Signal</keyword>
<evidence type="ECO:0000313" key="4">
    <source>
        <dbReference type="WBParaSite" id="HCON_00108210-00001"/>
    </source>
</evidence>
<feature type="chain" id="PRO_5029460974" evidence="1">
    <location>
        <begin position="20"/>
        <end position="112"/>
    </location>
</feature>
<dbReference type="Pfam" id="PF01549">
    <property type="entry name" value="ShK"/>
    <property type="match status" value="1"/>
</dbReference>
<evidence type="ECO:0000259" key="2">
    <source>
        <dbReference type="Pfam" id="PF01549"/>
    </source>
</evidence>